<organism evidence="2 3">
    <name type="scientific">Mycena alexandri</name>
    <dbReference type="NCBI Taxonomy" id="1745969"/>
    <lineage>
        <taxon>Eukaryota</taxon>
        <taxon>Fungi</taxon>
        <taxon>Dikarya</taxon>
        <taxon>Basidiomycota</taxon>
        <taxon>Agaricomycotina</taxon>
        <taxon>Agaricomycetes</taxon>
        <taxon>Agaricomycetidae</taxon>
        <taxon>Agaricales</taxon>
        <taxon>Marasmiineae</taxon>
        <taxon>Mycenaceae</taxon>
        <taxon>Mycena</taxon>
    </lineage>
</organism>
<comment type="caution">
    <text evidence="2">The sequence shown here is derived from an EMBL/GenBank/DDBJ whole genome shotgun (WGS) entry which is preliminary data.</text>
</comment>
<feature type="compositionally biased region" description="Low complexity" evidence="1">
    <location>
        <begin position="226"/>
        <end position="235"/>
    </location>
</feature>
<keyword evidence="3" id="KW-1185">Reference proteome</keyword>
<sequence length="269" mass="30233">MREIASAGLGLMRRAGDAMLSVAEQRTSAVQFRGGGGRGRQMKRYAYSTRQVDTYFGTGYKRARSRSPDERDVRRREHSDERPARRRDDSREHEYHSDAGASRRDESRERGRAYRLEAGPSRRADSRGTETYHGNETPRGRQADRSPVRRPSSRSMDRVAKEDLDRQFREFQKEREAEFRRRAAAVPPSEDIEMTPAASSDLIDFVKSPKEKGKGKDPTEGPGLKSGSSSSTSTTADATNADPMSAEDIDFFDSLMSLPPLPPVDEDNL</sequence>
<feature type="compositionally biased region" description="Basic and acidic residues" evidence="1">
    <location>
        <begin position="66"/>
        <end position="130"/>
    </location>
</feature>
<gene>
    <name evidence="2" type="ORF">C8F04DRAFT_1177202</name>
</gene>
<accession>A0AAD6XDK7</accession>
<evidence type="ECO:0000313" key="2">
    <source>
        <dbReference type="EMBL" id="KAJ7041364.1"/>
    </source>
</evidence>
<feature type="compositionally biased region" description="Basic and acidic residues" evidence="1">
    <location>
        <begin position="155"/>
        <end position="181"/>
    </location>
</feature>
<reference evidence="2" key="1">
    <citation type="submission" date="2023-03" db="EMBL/GenBank/DDBJ databases">
        <title>Massive genome expansion in bonnet fungi (Mycena s.s.) driven by repeated elements and novel gene families across ecological guilds.</title>
        <authorList>
            <consortium name="Lawrence Berkeley National Laboratory"/>
            <person name="Harder C.B."/>
            <person name="Miyauchi S."/>
            <person name="Viragh M."/>
            <person name="Kuo A."/>
            <person name="Thoen E."/>
            <person name="Andreopoulos B."/>
            <person name="Lu D."/>
            <person name="Skrede I."/>
            <person name="Drula E."/>
            <person name="Henrissat B."/>
            <person name="Morin E."/>
            <person name="Kohler A."/>
            <person name="Barry K."/>
            <person name="LaButti K."/>
            <person name="Morin E."/>
            <person name="Salamov A."/>
            <person name="Lipzen A."/>
            <person name="Mereny Z."/>
            <person name="Hegedus B."/>
            <person name="Baldrian P."/>
            <person name="Stursova M."/>
            <person name="Weitz H."/>
            <person name="Taylor A."/>
            <person name="Grigoriev I.V."/>
            <person name="Nagy L.G."/>
            <person name="Martin F."/>
            <person name="Kauserud H."/>
        </authorList>
    </citation>
    <scope>NUCLEOTIDE SEQUENCE</scope>
    <source>
        <strain evidence="2">CBHHK200</strain>
    </source>
</reference>
<dbReference type="Proteomes" id="UP001218188">
    <property type="component" value="Unassembled WGS sequence"/>
</dbReference>
<name>A0AAD6XDK7_9AGAR</name>
<feature type="region of interest" description="Disordered" evidence="1">
    <location>
        <begin position="58"/>
        <end position="247"/>
    </location>
</feature>
<protein>
    <submittedName>
        <fullName evidence="2">Uncharacterized protein</fullName>
    </submittedName>
</protein>
<dbReference type="EMBL" id="JARJCM010000017">
    <property type="protein sequence ID" value="KAJ7041364.1"/>
    <property type="molecule type" value="Genomic_DNA"/>
</dbReference>
<evidence type="ECO:0000313" key="3">
    <source>
        <dbReference type="Proteomes" id="UP001218188"/>
    </source>
</evidence>
<dbReference type="AlphaFoldDB" id="A0AAD6XDK7"/>
<evidence type="ECO:0000256" key="1">
    <source>
        <dbReference type="SAM" id="MobiDB-lite"/>
    </source>
</evidence>
<feature type="compositionally biased region" description="Basic and acidic residues" evidence="1">
    <location>
        <begin position="207"/>
        <end position="219"/>
    </location>
</feature>
<proteinExistence type="predicted"/>
<feature type="compositionally biased region" description="Basic and acidic residues" evidence="1">
    <location>
        <begin position="136"/>
        <end position="147"/>
    </location>
</feature>